<comment type="caution">
    <text evidence="1">The sequence shown here is derived from an EMBL/GenBank/DDBJ whole genome shotgun (WGS) entry which is preliminary data.</text>
</comment>
<protein>
    <submittedName>
        <fullName evidence="1">Uncharacterized protein</fullName>
    </submittedName>
</protein>
<gene>
    <name evidence="1" type="ORF">DSO08_05105</name>
</gene>
<dbReference type="EMBL" id="QNVH01000055">
    <property type="protein sequence ID" value="TDA37795.1"/>
    <property type="molecule type" value="Genomic_DNA"/>
</dbReference>
<organism evidence="1 2">
    <name type="scientific">Thermoproteota archaeon</name>
    <dbReference type="NCBI Taxonomy" id="2056631"/>
    <lineage>
        <taxon>Archaea</taxon>
        <taxon>Thermoproteota</taxon>
    </lineage>
</organism>
<evidence type="ECO:0000313" key="1">
    <source>
        <dbReference type="EMBL" id="TDA37795.1"/>
    </source>
</evidence>
<evidence type="ECO:0000313" key="2">
    <source>
        <dbReference type="Proteomes" id="UP000315399"/>
    </source>
</evidence>
<dbReference type="AlphaFoldDB" id="A0A523BA32"/>
<proteinExistence type="predicted"/>
<name>A0A523BA32_9CREN</name>
<accession>A0A523BA32</accession>
<dbReference type="Proteomes" id="UP000315399">
    <property type="component" value="Unassembled WGS sequence"/>
</dbReference>
<reference evidence="1 2" key="1">
    <citation type="journal article" date="2019" name="Nat. Microbiol.">
        <title>Expanding anaerobic alkane metabolism in the domain of Archaea.</title>
        <authorList>
            <person name="Wang Y."/>
            <person name="Wegener G."/>
            <person name="Hou J."/>
            <person name="Wang F."/>
            <person name="Xiao X."/>
        </authorList>
    </citation>
    <scope>NUCLEOTIDE SEQUENCE [LARGE SCALE GENOMIC DNA]</scope>
    <source>
        <strain evidence="1">WYZ-LMO10</strain>
    </source>
</reference>
<sequence>MNKIRGLVLTRTSPLRRRESLTRLEVDKAIFSASEKISDLIYASAFPAHSMEGYIDLWELESVVGTILTETVNELTTVDPAAGEEFSFEVKNRPSLIDDMVTLILECVKDAFGSSIEIEYPTPRIIFLKSLWSRSKSFIRREFRLTIYEMLTGLIRK</sequence>